<evidence type="ECO:0000256" key="2">
    <source>
        <dbReference type="ARBA" id="ARBA00004993"/>
    </source>
</evidence>
<reference evidence="15 16" key="1">
    <citation type="submission" date="2019-01" db="EMBL/GenBank/DDBJ databases">
        <authorList>
            <person name="Chen W.-M."/>
        </authorList>
    </citation>
    <scope>NUCLEOTIDE SEQUENCE [LARGE SCALE GENOMIC DNA]</scope>
    <source>
        <strain evidence="15 16">FSY-15</strain>
    </source>
</reference>
<dbReference type="GO" id="GO:0009366">
    <property type="term" value="C:enterobactin synthetase complex"/>
    <property type="evidence" value="ECO:0007669"/>
    <property type="project" value="InterPro"/>
</dbReference>
<evidence type="ECO:0000256" key="6">
    <source>
        <dbReference type="ARBA" id="ARBA00022679"/>
    </source>
</evidence>
<dbReference type="GO" id="GO:0008897">
    <property type="term" value="F:holo-[acyl-carrier-protein] synthase activity"/>
    <property type="evidence" value="ECO:0007669"/>
    <property type="project" value="InterPro"/>
</dbReference>
<dbReference type="InterPro" id="IPR003542">
    <property type="entry name" value="Enbac_synth_compD-like"/>
</dbReference>
<evidence type="ECO:0000256" key="10">
    <source>
        <dbReference type="ARBA" id="ARBA00049176"/>
    </source>
</evidence>
<dbReference type="Pfam" id="PF01648">
    <property type="entry name" value="ACPS"/>
    <property type="match status" value="1"/>
</dbReference>
<evidence type="ECO:0000313" key="15">
    <source>
        <dbReference type="EMBL" id="RVU26508.1"/>
    </source>
</evidence>
<dbReference type="PANTHER" id="PTHR38096:SF1">
    <property type="entry name" value="ENTEROBACTIN SYNTHASE COMPONENT D"/>
    <property type="match status" value="1"/>
</dbReference>
<feature type="binding site" evidence="12">
    <location>
        <position position="155"/>
    </location>
    <ligand>
        <name>CoA</name>
        <dbReference type="ChEBI" id="CHEBI:57287"/>
    </ligand>
</feature>
<organism evidence="15 16">
    <name type="scientific">Sandaracinomonas limnophila</name>
    <dbReference type="NCBI Taxonomy" id="1862386"/>
    <lineage>
        <taxon>Bacteria</taxon>
        <taxon>Pseudomonadati</taxon>
        <taxon>Bacteroidota</taxon>
        <taxon>Cytophagia</taxon>
        <taxon>Cytophagales</taxon>
        <taxon>Flectobacillaceae</taxon>
        <taxon>Sandaracinomonas</taxon>
    </lineage>
</organism>
<feature type="binding site" evidence="12">
    <location>
        <position position="58"/>
    </location>
    <ligand>
        <name>CoA</name>
        <dbReference type="ChEBI" id="CHEBI:57287"/>
    </ligand>
</feature>
<evidence type="ECO:0000313" key="16">
    <source>
        <dbReference type="Proteomes" id="UP000282832"/>
    </source>
</evidence>
<dbReference type="EMBL" id="SACY01000001">
    <property type="protein sequence ID" value="RVU26508.1"/>
    <property type="molecule type" value="Genomic_DNA"/>
</dbReference>
<dbReference type="Proteomes" id="UP000282832">
    <property type="component" value="Unassembled WGS sequence"/>
</dbReference>
<dbReference type="AlphaFoldDB" id="A0A437PWC0"/>
<keyword evidence="13" id="KW-0460">Magnesium</keyword>
<feature type="domain" description="4'-phosphopantetheinyl transferase" evidence="14">
    <location>
        <begin position="110"/>
        <end position="190"/>
    </location>
</feature>
<name>A0A437PWC0_9BACT</name>
<dbReference type="GO" id="GO:0009239">
    <property type="term" value="P:enterobactin biosynthetic process"/>
    <property type="evidence" value="ECO:0007669"/>
    <property type="project" value="UniProtKB-KW"/>
</dbReference>
<keyword evidence="7" id="KW-0259">Enterobactin biosynthesis</keyword>
<evidence type="ECO:0000256" key="3">
    <source>
        <dbReference type="ARBA" id="ARBA00008342"/>
    </source>
</evidence>
<comment type="similarity">
    <text evidence="3">Belongs to the P-Pant transferase superfamily. EntD family.</text>
</comment>
<comment type="subunit">
    <text evidence="4">EntB, EntD, EntE, and EntF form a multienzyme complex called enterobactin synthase.</text>
</comment>
<comment type="catalytic activity">
    <reaction evidence="11">
        <text>apo-[peptidyl-carrier protein] + CoA = holo-[peptidyl-carrier protein] + adenosine 3',5'-bisphosphate + H(+)</text>
        <dbReference type="Rhea" id="RHEA:46228"/>
        <dbReference type="Rhea" id="RHEA-COMP:11479"/>
        <dbReference type="Rhea" id="RHEA-COMP:11480"/>
        <dbReference type="ChEBI" id="CHEBI:15378"/>
        <dbReference type="ChEBI" id="CHEBI:29999"/>
        <dbReference type="ChEBI" id="CHEBI:57287"/>
        <dbReference type="ChEBI" id="CHEBI:58343"/>
        <dbReference type="ChEBI" id="CHEBI:64479"/>
    </reaction>
</comment>
<evidence type="ECO:0000256" key="11">
    <source>
        <dbReference type="ARBA" id="ARBA00049191"/>
    </source>
</evidence>
<evidence type="ECO:0000256" key="8">
    <source>
        <dbReference type="ARBA" id="ARBA00029894"/>
    </source>
</evidence>
<evidence type="ECO:0000256" key="5">
    <source>
        <dbReference type="ARBA" id="ARBA00019087"/>
    </source>
</evidence>
<keyword evidence="13" id="KW-0479">Metal-binding</keyword>
<gene>
    <name evidence="15" type="ORF">EOJ36_00485</name>
</gene>
<evidence type="ECO:0000256" key="7">
    <source>
        <dbReference type="ARBA" id="ARBA00023191"/>
    </source>
</evidence>
<keyword evidence="6 15" id="KW-0808">Transferase</keyword>
<dbReference type="InterPro" id="IPR037143">
    <property type="entry name" value="4-PPantetheinyl_Trfase_dom_sf"/>
</dbReference>
<sequence length="210" mass="24035">MPEYPLNFKDIPSEIDVSIWEYEENLDFFIKQLPTDWVKPILESKSNNNKQIESLAGRLLLINYLKKKKISPSPLKNSAIGKPELSAGPFFSISHAQTHAALVISQKSTVGIDIELNHRPTQKIIRKFLSEKELEIFPDQKSQILAWSIKEAVYKAHEKKGLSFKEGIEIKDSDDRFQVVVKETDTQTVYEIFTFQNDLFAVSVAIPQLN</sequence>
<feature type="binding site" evidence="13">
    <location>
        <position position="115"/>
    </location>
    <ligand>
        <name>Mg(2+)</name>
        <dbReference type="ChEBI" id="CHEBI:18420"/>
    </ligand>
</feature>
<dbReference type="SUPFAM" id="SSF56214">
    <property type="entry name" value="4'-phosphopantetheinyl transferase"/>
    <property type="match status" value="2"/>
</dbReference>
<comment type="pathway">
    <text evidence="2">Siderophore biosynthesis; enterobactin biosynthesis.</text>
</comment>
<dbReference type="RefSeq" id="WP_127802060.1">
    <property type="nucleotide sequence ID" value="NZ_SACY01000001.1"/>
</dbReference>
<keyword evidence="16" id="KW-1185">Reference proteome</keyword>
<feature type="binding site" evidence="12">
    <location>
        <begin position="94"/>
        <end position="95"/>
    </location>
    <ligand>
        <name>CoA</name>
        <dbReference type="ChEBI" id="CHEBI:57287"/>
    </ligand>
</feature>
<evidence type="ECO:0000256" key="12">
    <source>
        <dbReference type="PIRSR" id="PIRSR603542-1"/>
    </source>
</evidence>
<evidence type="ECO:0000256" key="13">
    <source>
        <dbReference type="PIRSR" id="PIRSR603542-2"/>
    </source>
</evidence>
<comment type="function">
    <text evidence="1">Involved in the biosynthesis of the siderophore enterobactin (enterochelin), which is a macrocyclic trimeric lactone of N-(2,3-dihydroxybenzoyl)-serine. The serine trilactone serves as a scaffolding for the three catechol functionalities that provide hexadentate coordination for the tightly ligated iron(2+) atoms. Plays an essential role in the assembly of the enterobactin by catalyzing the transfer of the 4'-phosphopantetheine (Ppant) moiety from coenzyme A to the apo-domains of both EntB (ArCP domain) and EntF (PCP domain) to yield their holo-forms which make them competent for the activation of 2,3-dihydroxybenzoate (DHB) and L-serine, respectively.</text>
</comment>
<evidence type="ECO:0000256" key="1">
    <source>
        <dbReference type="ARBA" id="ARBA00003937"/>
    </source>
</evidence>
<proteinExistence type="inferred from homology"/>
<feature type="binding site" evidence="13">
    <location>
        <position position="113"/>
    </location>
    <ligand>
        <name>Mg(2+)</name>
        <dbReference type="ChEBI" id="CHEBI:18420"/>
    </ligand>
</feature>
<dbReference type="InterPro" id="IPR008278">
    <property type="entry name" value="4-PPantetheinyl_Trfase_dom"/>
</dbReference>
<dbReference type="GO" id="GO:0005886">
    <property type="term" value="C:plasma membrane"/>
    <property type="evidence" value="ECO:0007669"/>
    <property type="project" value="TreeGrafter"/>
</dbReference>
<accession>A0A437PWC0</accession>
<feature type="binding site" evidence="12">
    <location>
        <position position="162"/>
    </location>
    <ligand>
        <name>CoA</name>
        <dbReference type="ChEBI" id="CHEBI:57287"/>
    </ligand>
</feature>
<feature type="binding site" evidence="13">
    <location>
        <position position="114"/>
    </location>
    <ligand>
        <name>Mg(2+)</name>
        <dbReference type="ChEBI" id="CHEBI:18420"/>
    </ligand>
</feature>
<evidence type="ECO:0000256" key="9">
    <source>
        <dbReference type="ARBA" id="ARBA00031996"/>
    </source>
</evidence>
<feature type="binding site" evidence="12">
    <location>
        <position position="151"/>
    </location>
    <ligand>
        <name>CoA</name>
        <dbReference type="ChEBI" id="CHEBI:57287"/>
    </ligand>
</feature>
<comment type="catalytic activity">
    <reaction evidence="10">
        <text>apo-[aryl-carrier protein] + CoA = holo-[aryl-carrier protein] + adenosine 3',5'-bisphosphate + H(+)</text>
        <dbReference type="Rhea" id="RHEA:48404"/>
        <dbReference type="Rhea" id="RHEA-COMP:15903"/>
        <dbReference type="Rhea" id="RHEA-COMP:17557"/>
        <dbReference type="ChEBI" id="CHEBI:15378"/>
        <dbReference type="ChEBI" id="CHEBI:29999"/>
        <dbReference type="ChEBI" id="CHEBI:57287"/>
        <dbReference type="ChEBI" id="CHEBI:58343"/>
        <dbReference type="ChEBI" id="CHEBI:64479"/>
    </reaction>
</comment>
<evidence type="ECO:0000259" key="14">
    <source>
        <dbReference type="Pfam" id="PF01648"/>
    </source>
</evidence>
<comment type="caution">
    <text evidence="15">The sequence shown here is derived from an EMBL/GenBank/DDBJ whole genome shotgun (WGS) entry which is preliminary data.</text>
</comment>
<protein>
    <recommendedName>
        <fullName evidence="5">Enterobactin synthase component D</fullName>
    </recommendedName>
    <alternativeName>
        <fullName evidence="8">4'-phosphopantetheinyl transferase EntD</fullName>
    </alternativeName>
    <alternativeName>
        <fullName evidence="9">Enterochelin synthase D</fullName>
    </alternativeName>
</protein>
<dbReference type="OrthoDB" id="1190494at2"/>
<dbReference type="GO" id="GO:0000287">
    <property type="term" value="F:magnesium ion binding"/>
    <property type="evidence" value="ECO:0007669"/>
    <property type="project" value="InterPro"/>
</dbReference>
<evidence type="ECO:0000256" key="4">
    <source>
        <dbReference type="ARBA" id="ARBA00011503"/>
    </source>
</evidence>
<dbReference type="PANTHER" id="PTHR38096">
    <property type="entry name" value="ENTEROBACTIN SYNTHASE COMPONENT D"/>
    <property type="match status" value="1"/>
</dbReference>
<feature type="binding site" evidence="12">
    <location>
        <position position="113"/>
    </location>
    <ligand>
        <name>CoA</name>
        <dbReference type="ChEBI" id="CHEBI:57287"/>
    </ligand>
</feature>
<dbReference type="Gene3D" id="3.90.470.20">
    <property type="entry name" value="4'-phosphopantetheinyl transferase domain"/>
    <property type="match status" value="2"/>
</dbReference>
<comment type="cofactor">
    <cofactor evidence="13">
        <name>Mg(2+)</name>
        <dbReference type="ChEBI" id="CHEBI:18420"/>
    </cofactor>
</comment>